<comment type="caution">
    <text evidence="1">The sequence shown here is derived from an EMBL/GenBank/DDBJ whole genome shotgun (WGS) entry which is preliminary data.</text>
</comment>
<dbReference type="NCBIfam" id="NF047389">
    <property type="entry name" value="ATPase_Sll1717"/>
    <property type="match status" value="1"/>
</dbReference>
<sequence>MTRLLRASLLGEQTAENDIKLLLPNFIETPEYRSIIETKDNTVVVGRRGTGKSAMFAKLQDFWGKQKATHVISIAPEDFQTINFRSIFKHIEGKYSHVRSVSRIAWKYGLLMEILTHLAKHFKTRDQISEHRIAAEQVKYWQSASGDFFSRITSRVFPILRTSPEPENGIGTLHQTLNITELEAALSSLLDASSVRFFILIDRLDEGYENDETGAAIISGVIATASEINKRHEKIRPIIFQRDNILRAVQKFDPDYTRNIEGEVISLHWDTYQLQNLVTKRLNAAFDLKIEKAQKIWDRCTANEGSDRELQGIDGFKKCLQFTLYRPRDLLSLLNQAFFNAGKEDRETIILKDIEKTAKSISINRLNDLKKEYNSIIPSISAATSVFEQGTPEFTYHNALILLDGIPATLKAMSATPAAEQDYAILKSEGVLRALYSVGFIGTHDENSNTFTFCHDGRQPDREFTSSDRILIHPCYWIALNLSRNALVAEEAEQINDEYEIKVSSISPQIRSQRIGSLIAELGQIQEGRDHAEDFEAWSLTAVSTVFAGHLGNVERKPNGNAVQRRDIVGTNLARTSAWLRVEKDYGVRQVLFDAKNYRSVGRDEYRQMATYLNGAYGFLGFLITRDDDENLHAGSELDWVRELYNTEKKLVIRLSYKFFQRMLGKLRSPEKHDAVDSALSSLLDNYERRYLNLQSTVSRKPKTGAKSKQ</sequence>
<dbReference type="SUPFAM" id="SSF52540">
    <property type="entry name" value="P-loop containing nucleoside triphosphate hydrolases"/>
    <property type="match status" value="1"/>
</dbReference>
<accession>A0A3N8Q888</accession>
<dbReference type="AlphaFoldDB" id="A0A3N8Q888"/>
<dbReference type="InterPro" id="IPR059206">
    <property type="entry name" value="Sll1717-like"/>
</dbReference>
<dbReference type="EMBL" id="QTQV01000003">
    <property type="protein sequence ID" value="RQT20062.1"/>
    <property type="molecule type" value="Genomic_DNA"/>
</dbReference>
<evidence type="ECO:0000313" key="2">
    <source>
        <dbReference type="Proteomes" id="UP000277921"/>
    </source>
</evidence>
<evidence type="ECO:0000313" key="1">
    <source>
        <dbReference type="EMBL" id="RQT20062.1"/>
    </source>
</evidence>
<dbReference type="InterPro" id="IPR027417">
    <property type="entry name" value="P-loop_NTPase"/>
</dbReference>
<dbReference type="RefSeq" id="WP_124576668.1">
    <property type="nucleotide sequence ID" value="NZ_QTQV01000003.1"/>
</dbReference>
<gene>
    <name evidence="1" type="ORF">DF051_07460</name>
</gene>
<reference evidence="1 2" key="1">
    <citation type="submission" date="2018-08" db="EMBL/GenBank/DDBJ databases">
        <title>Comparative analysis of Burkholderia isolates from Puerto Rico.</title>
        <authorList>
            <person name="Hall C."/>
            <person name="Sahl J."/>
            <person name="Wagner D."/>
        </authorList>
    </citation>
    <scope>NUCLEOTIDE SEQUENCE [LARGE SCALE GENOMIC DNA]</scope>
    <source>
        <strain evidence="1 2">Bp9025</strain>
    </source>
</reference>
<name>A0A3N8Q888_9BURK</name>
<dbReference type="Proteomes" id="UP000277921">
    <property type="component" value="Unassembled WGS sequence"/>
</dbReference>
<protein>
    <submittedName>
        <fullName evidence="1">Uncharacterized protein</fullName>
    </submittedName>
</protein>
<proteinExistence type="predicted"/>
<organism evidence="1 2">
    <name type="scientific">Burkholderia contaminans</name>
    <dbReference type="NCBI Taxonomy" id="488447"/>
    <lineage>
        <taxon>Bacteria</taxon>
        <taxon>Pseudomonadati</taxon>
        <taxon>Pseudomonadota</taxon>
        <taxon>Betaproteobacteria</taxon>
        <taxon>Burkholderiales</taxon>
        <taxon>Burkholderiaceae</taxon>
        <taxon>Burkholderia</taxon>
        <taxon>Burkholderia cepacia complex</taxon>
    </lineage>
</organism>